<sequence length="376" mass="39355">MLFIVPTTTPVRHSRRTMLFATSAVAALLAVASCSQGDSTESDASSSPSNGPTASAPLPSPFNGDPVTVALVRQSGAGDYFEAWGQGAQKQAAAANIKLTVTDARNDNAKQASDLQQAIDSKPAAIIVDHGQTDTIAPLVKKAVAAGIPTIVYDVALPADVTGYINTSQSDESLAQAVLDQMIKDIGQGQKVGLVSATGFAPLDRRGAVWKKIVADNKLQQAFFTGKVTESTATDNIPLVDAALKQHPDVKAIFAPYDEITKGVVQAVRQNNLQDKVKVYGIDISNADLEVMTASGSPWVATAATDPGQIGAAVVRTIALKLAGQFNESAVQFPGVLITQELLTEKKITTVGDVVKAQPELKLDKISVADWLPNAA</sequence>
<dbReference type="InterPro" id="IPR028082">
    <property type="entry name" value="Peripla_BP_I"/>
</dbReference>
<evidence type="ECO:0000313" key="6">
    <source>
        <dbReference type="EMBL" id="GAA3391258.1"/>
    </source>
</evidence>
<dbReference type="InterPro" id="IPR025997">
    <property type="entry name" value="SBP_2_dom"/>
</dbReference>
<feature type="signal peptide" evidence="4">
    <location>
        <begin position="1"/>
        <end position="26"/>
    </location>
</feature>
<feature type="chain" id="PRO_5045667337" evidence="4">
    <location>
        <begin position="27"/>
        <end position="376"/>
    </location>
</feature>
<dbReference type="EMBL" id="BAAAYN010000031">
    <property type="protein sequence ID" value="GAA3391258.1"/>
    <property type="molecule type" value="Genomic_DNA"/>
</dbReference>
<dbReference type="PANTHER" id="PTHR30036:SF7">
    <property type="entry name" value="ABC TRANSPORTER PERIPLASMIC-BINDING PROTEIN YPHF"/>
    <property type="match status" value="1"/>
</dbReference>
<dbReference type="Pfam" id="PF13407">
    <property type="entry name" value="Peripla_BP_4"/>
    <property type="match status" value="1"/>
</dbReference>
<comment type="caution">
    <text evidence="6">The sequence shown here is derived from an EMBL/GenBank/DDBJ whole genome shotgun (WGS) entry which is preliminary data.</text>
</comment>
<dbReference type="SUPFAM" id="SSF53822">
    <property type="entry name" value="Periplasmic binding protein-like I"/>
    <property type="match status" value="1"/>
</dbReference>
<keyword evidence="7" id="KW-1185">Reference proteome</keyword>
<feature type="compositionally biased region" description="Low complexity" evidence="3">
    <location>
        <begin position="37"/>
        <end position="49"/>
    </location>
</feature>
<accession>A0ABP6T255</accession>
<organism evidence="6 7">
    <name type="scientific">Cryptosporangium minutisporangium</name>
    <dbReference type="NCBI Taxonomy" id="113569"/>
    <lineage>
        <taxon>Bacteria</taxon>
        <taxon>Bacillati</taxon>
        <taxon>Actinomycetota</taxon>
        <taxon>Actinomycetes</taxon>
        <taxon>Cryptosporangiales</taxon>
        <taxon>Cryptosporangiaceae</taxon>
        <taxon>Cryptosporangium</taxon>
    </lineage>
</organism>
<dbReference type="Gene3D" id="3.40.50.2300">
    <property type="match status" value="2"/>
</dbReference>
<evidence type="ECO:0000256" key="2">
    <source>
        <dbReference type="ARBA" id="ARBA00007639"/>
    </source>
</evidence>
<reference evidence="7" key="1">
    <citation type="journal article" date="2019" name="Int. J. Syst. Evol. Microbiol.">
        <title>The Global Catalogue of Microorganisms (GCM) 10K type strain sequencing project: providing services to taxonomists for standard genome sequencing and annotation.</title>
        <authorList>
            <consortium name="The Broad Institute Genomics Platform"/>
            <consortium name="The Broad Institute Genome Sequencing Center for Infectious Disease"/>
            <person name="Wu L."/>
            <person name="Ma J."/>
        </authorList>
    </citation>
    <scope>NUCLEOTIDE SEQUENCE [LARGE SCALE GENOMIC DNA]</scope>
    <source>
        <strain evidence="7">JCM 9458</strain>
    </source>
</reference>
<comment type="subcellular location">
    <subcellularLocation>
        <location evidence="1">Cell envelope</location>
    </subcellularLocation>
</comment>
<evidence type="ECO:0000256" key="4">
    <source>
        <dbReference type="SAM" id="SignalP"/>
    </source>
</evidence>
<keyword evidence="4" id="KW-0732">Signal</keyword>
<dbReference type="Proteomes" id="UP001501676">
    <property type="component" value="Unassembled WGS sequence"/>
</dbReference>
<evidence type="ECO:0000313" key="7">
    <source>
        <dbReference type="Proteomes" id="UP001501676"/>
    </source>
</evidence>
<name>A0ABP6T255_9ACTN</name>
<proteinExistence type="inferred from homology"/>
<evidence type="ECO:0000256" key="1">
    <source>
        <dbReference type="ARBA" id="ARBA00004196"/>
    </source>
</evidence>
<evidence type="ECO:0000259" key="5">
    <source>
        <dbReference type="Pfam" id="PF13407"/>
    </source>
</evidence>
<protein>
    <submittedName>
        <fullName evidence="6">Substrate-binding domain-containing protein</fullName>
    </submittedName>
</protein>
<evidence type="ECO:0000256" key="3">
    <source>
        <dbReference type="SAM" id="MobiDB-lite"/>
    </source>
</evidence>
<gene>
    <name evidence="6" type="ORF">GCM10020369_48490</name>
</gene>
<feature type="region of interest" description="Disordered" evidence="3">
    <location>
        <begin position="37"/>
        <end position="61"/>
    </location>
</feature>
<comment type="similarity">
    <text evidence="2">Belongs to the bacterial solute-binding protein 2 family.</text>
</comment>
<dbReference type="PANTHER" id="PTHR30036">
    <property type="entry name" value="D-XYLOSE-BINDING PERIPLASMIC PROTEIN"/>
    <property type="match status" value="1"/>
</dbReference>
<dbReference type="InterPro" id="IPR050555">
    <property type="entry name" value="Bact_Solute-Bind_Prot2"/>
</dbReference>
<feature type="domain" description="Periplasmic binding protein" evidence="5">
    <location>
        <begin position="70"/>
        <end position="325"/>
    </location>
</feature>